<evidence type="ECO:0000313" key="1">
    <source>
        <dbReference type="EMBL" id="KAJ7993641.1"/>
    </source>
</evidence>
<gene>
    <name evidence="1" type="ORF">DPEC_G00256760</name>
</gene>
<organism evidence="1 2">
    <name type="scientific">Dallia pectoralis</name>
    <name type="common">Alaska blackfish</name>
    <dbReference type="NCBI Taxonomy" id="75939"/>
    <lineage>
        <taxon>Eukaryota</taxon>
        <taxon>Metazoa</taxon>
        <taxon>Chordata</taxon>
        <taxon>Craniata</taxon>
        <taxon>Vertebrata</taxon>
        <taxon>Euteleostomi</taxon>
        <taxon>Actinopterygii</taxon>
        <taxon>Neopterygii</taxon>
        <taxon>Teleostei</taxon>
        <taxon>Protacanthopterygii</taxon>
        <taxon>Esociformes</taxon>
        <taxon>Umbridae</taxon>
        <taxon>Dallia</taxon>
    </lineage>
</organism>
<accession>A0ACC2FQK4</accession>
<protein>
    <submittedName>
        <fullName evidence="1">Uncharacterized protein</fullName>
    </submittedName>
</protein>
<reference evidence="1" key="1">
    <citation type="submission" date="2021-05" db="EMBL/GenBank/DDBJ databases">
        <authorList>
            <person name="Pan Q."/>
            <person name="Jouanno E."/>
            <person name="Zahm M."/>
            <person name="Klopp C."/>
            <person name="Cabau C."/>
            <person name="Louis A."/>
            <person name="Berthelot C."/>
            <person name="Parey E."/>
            <person name="Roest Crollius H."/>
            <person name="Montfort J."/>
            <person name="Robinson-Rechavi M."/>
            <person name="Bouchez O."/>
            <person name="Lampietro C."/>
            <person name="Lopez Roques C."/>
            <person name="Donnadieu C."/>
            <person name="Postlethwait J."/>
            <person name="Bobe J."/>
            <person name="Dillon D."/>
            <person name="Chandos A."/>
            <person name="von Hippel F."/>
            <person name="Guiguen Y."/>
        </authorList>
    </citation>
    <scope>NUCLEOTIDE SEQUENCE</scope>
    <source>
        <strain evidence="1">YG-Jan2019</strain>
    </source>
</reference>
<comment type="caution">
    <text evidence="1">The sequence shown here is derived from an EMBL/GenBank/DDBJ whole genome shotgun (WGS) entry which is preliminary data.</text>
</comment>
<keyword evidence="2" id="KW-1185">Reference proteome</keyword>
<evidence type="ECO:0000313" key="2">
    <source>
        <dbReference type="Proteomes" id="UP001157502"/>
    </source>
</evidence>
<proteinExistence type="predicted"/>
<name>A0ACC2FQK4_DALPE</name>
<dbReference type="Proteomes" id="UP001157502">
    <property type="component" value="Chromosome 23"/>
</dbReference>
<dbReference type="EMBL" id="CM055750">
    <property type="protein sequence ID" value="KAJ7993641.1"/>
    <property type="molecule type" value="Genomic_DNA"/>
</dbReference>
<sequence length="302" mass="33715">MMPTDDHEVVEVDIRCPASLSRRAFKQPRRQELNHTMFIVGGWTLNDPICPVEQFCPLENEWRSLVSMIHHRGNVAVCGLLGKIYAVGGYDGVSYKSNVERFDPQTNRWSNDVAPLSGPRSRISVVEMDGYMYDPKMNSWTKQPPMPSRRCGAVAAVLAGRLYVIGGSDGVTAKNTVERYNSLDGTWEMCPAMLTPRENAGGCVYMGRLFVAGGRDDLNLELSTVEKFDPDTQRWSPVKRMRSKRNEMSLIVFNGSLLAVGGCDGITHQKTIEVYSYESNTWSHFGSTKTKHPGGRAVTLSR</sequence>